<evidence type="ECO:0000313" key="5">
    <source>
        <dbReference type="Proteomes" id="UP000541033"/>
    </source>
</evidence>
<dbReference type="EMBL" id="JAAMOX010000001">
    <property type="protein sequence ID" value="NIH52827.1"/>
    <property type="molecule type" value="Genomic_DNA"/>
</dbReference>
<dbReference type="GO" id="GO:0004347">
    <property type="term" value="F:glucose-6-phosphate isomerase activity"/>
    <property type="evidence" value="ECO:0007669"/>
    <property type="project" value="UniProtKB-EC"/>
</dbReference>
<dbReference type="PANTHER" id="PTHR11469">
    <property type="entry name" value="GLUCOSE-6-PHOSPHATE ISOMERASE"/>
    <property type="match status" value="1"/>
</dbReference>
<reference evidence="4 5" key="1">
    <citation type="submission" date="2020-02" db="EMBL/GenBank/DDBJ databases">
        <title>Sequencing the genomes of 1000 actinobacteria strains.</title>
        <authorList>
            <person name="Klenk H.-P."/>
        </authorList>
    </citation>
    <scope>NUCLEOTIDE SEQUENCE [LARGE SCALE GENOMIC DNA]</scope>
    <source>
        <strain evidence="4 5">DSM 27960</strain>
    </source>
</reference>
<keyword evidence="5" id="KW-1185">Reference proteome</keyword>
<sequence>MSSTTGGDSPDESNVNVAGAENVISVGAAVAERISATVAKLVEDKVASRLAGSDHTLWGPAAEAEAIKRLGWLSSTLVSAPFVDQMAELRAEFLDEGITHVVLGGMGGSSLAPEVITATAGVELTVLDSTEPGQVLAALADRLDKTIVVISSKSGSTVETDSQRRAYETAFEAAGINPIDRIIVVTDPGSPLHESASAAGYRIFLADPAVGGRYSALTAFGLVPSALAGANIGDLLAQTERFQPLLSDDSPNNPGLLLGAALAAGAPAVDKVGLIDNGSTVVGLGNWIEQLIAESTGKQGTGVLPVVLDAESFEANHVLADVLPVRLVSQLGIPAVDEIQVAGSLGAQFILWEFATAVAGRILGIDPFDQPDVESAKSATRALLDNRPAPTAPNFVDQGIQVRGDQKLLQGVSTLSGALRSLLSTLTPQSYISLQAYVNRVAHPELAELRDAFATATHRPTTFGWGPRFLHSTGQYHKGGAPTGVFLQIRSIPDVDLSIPERPFTFGQLITAQADGDASVLESLGRPVLVLTMTDAVRGRETLLAALADAYRSA</sequence>
<dbReference type="PRINTS" id="PR00662">
    <property type="entry name" value="G6PISOMERASE"/>
</dbReference>
<dbReference type="AlphaFoldDB" id="A0A7X5QZN2"/>
<dbReference type="Proteomes" id="UP000541033">
    <property type="component" value="Unassembled WGS sequence"/>
</dbReference>
<protein>
    <submittedName>
        <fullName evidence="4">Glucose-6-phosphate isomerase</fullName>
        <ecNumber evidence="4">5.3.1.9</ecNumber>
    </submittedName>
</protein>
<dbReference type="GO" id="GO:0097367">
    <property type="term" value="F:carbohydrate derivative binding"/>
    <property type="evidence" value="ECO:0007669"/>
    <property type="project" value="InterPro"/>
</dbReference>
<dbReference type="EC" id="5.3.1.9" evidence="4"/>
<evidence type="ECO:0000313" key="4">
    <source>
        <dbReference type="EMBL" id="NIH52827.1"/>
    </source>
</evidence>
<accession>A0A7X5QZN2</accession>
<dbReference type="PANTHER" id="PTHR11469:SF1">
    <property type="entry name" value="GLUCOSE-6-PHOSPHATE ISOMERASE"/>
    <property type="match status" value="1"/>
</dbReference>
<dbReference type="RefSeq" id="WP_167147943.1">
    <property type="nucleotide sequence ID" value="NZ_JAAMOX010000001.1"/>
</dbReference>
<dbReference type="InterPro" id="IPR001672">
    <property type="entry name" value="G6P_Isomerase"/>
</dbReference>
<dbReference type="InterPro" id="IPR046348">
    <property type="entry name" value="SIS_dom_sf"/>
</dbReference>
<dbReference type="UniPathway" id="UPA00109">
    <property type="reaction ID" value="UER00181"/>
</dbReference>
<gene>
    <name evidence="4" type="ORF">FHX76_000695</name>
</gene>
<name>A0A7X5QZN2_9MICO</name>
<dbReference type="GO" id="GO:0048029">
    <property type="term" value="F:monosaccharide binding"/>
    <property type="evidence" value="ECO:0007669"/>
    <property type="project" value="TreeGrafter"/>
</dbReference>
<comment type="caution">
    <text evidence="4">The sequence shown here is derived from an EMBL/GenBank/DDBJ whole genome shotgun (WGS) entry which is preliminary data.</text>
</comment>
<keyword evidence="3 4" id="KW-0413">Isomerase</keyword>
<dbReference type="GO" id="GO:0005829">
    <property type="term" value="C:cytosol"/>
    <property type="evidence" value="ECO:0007669"/>
    <property type="project" value="TreeGrafter"/>
</dbReference>
<dbReference type="SUPFAM" id="SSF53697">
    <property type="entry name" value="SIS domain"/>
    <property type="match status" value="1"/>
</dbReference>
<evidence type="ECO:0000256" key="2">
    <source>
        <dbReference type="ARBA" id="ARBA00023152"/>
    </source>
</evidence>
<dbReference type="Gene3D" id="3.40.50.10490">
    <property type="entry name" value="Glucose-6-phosphate isomerase like protein, domain 1"/>
    <property type="match status" value="3"/>
</dbReference>
<evidence type="ECO:0000256" key="1">
    <source>
        <dbReference type="ARBA" id="ARBA00022432"/>
    </source>
</evidence>
<proteinExistence type="predicted"/>
<dbReference type="GO" id="GO:0051156">
    <property type="term" value="P:glucose 6-phosphate metabolic process"/>
    <property type="evidence" value="ECO:0007669"/>
    <property type="project" value="TreeGrafter"/>
</dbReference>
<evidence type="ECO:0000256" key="3">
    <source>
        <dbReference type="ARBA" id="ARBA00023235"/>
    </source>
</evidence>
<keyword evidence="1" id="KW-0312">Gluconeogenesis</keyword>
<keyword evidence="2" id="KW-0324">Glycolysis</keyword>
<dbReference type="PROSITE" id="PS51463">
    <property type="entry name" value="P_GLUCOSE_ISOMERASE_3"/>
    <property type="match status" value="1"/>
</dbReference>
<dbReference type="GO" id="GO:0006096">
    <property type="term" value="P:glycolytic process"/>
    <property type="evidence" value="ECO:0007669"/>
    <property type="project" value="UniProtKB-UniPathway"/>
</dbReference>
<organism evidence="4 5">
    <name type="scientific">Lysinibacter cavernae</name>
    <dbReference type="NCBI Taxonomy" id="1640652"/>
    <lineage>
        <taxon>Bacteria</taxon>
        <taxon>Bacillati</taxon>
        <taxon>Actinomycetota</taxon>
        <taxon>Actinomycetes</taxon>
        <taxon>Micrococcales</taxon>
        <taxon>Microbacteriaceae</taxon>
        <taxon>Lysinibacter</taxon>
    </lineage>
</organism>
<dbReference type="GO" id="GO:0006094">
    <property type="term" value="P:gluconeogenesis"/>
    <property type="evidence" value="ECO:0007669"/>
    <property type="project" value="UniProtKB-KW"/>
</dbReference>